<keyword evidence="4" id="KW-0238">DNA-binding</keyword>
<dbReference type="SMART" id="SM00347">
    <property type="entry name" value="HTH_MARR"/>
    <property type="match status" value="1"/>
</dbReference>
<evidence type="ECO:0000259" key="6">
    <source>
        <dbReference type="PROSITE" id="PS50995"/>
    </source>
</evidence>
<dbReference type="GO" id="GO:0003677">
    <property type="term" value="F:DNA binding"/>
    <property type="evidence" value="ECO:0007669"/>
    <property type="project" value="UniProtKB-KW"/>
</dbReference>
<dbReference type="EMBL" id="JAAGWH010000063">
    <property type="protein sequence ID" value="NEK96365.1"/>
    <property type="molecule type" value="Genomic_DNA"/>
</dbReference>
<dbReference type="Proteomes" id="UP000471152">
    <property type="component" value="Unassembled WGS sequence"/>
</dbReference>
<dbReference type="Gene3D" id="1.10.10.10">
    <property type="entry name" value="Winged helix-like DNA-binding domain superfamily/Winged helix DNA-binding domain"/>
    <property type="match status" value="1"/>
</dbReference>
<evidence type="ECO:0000313" key="7">
    <source>
        <dbReference type="EMBL" id="NEK96365.1"/>
    </source>
</evidence>
<evidence type="ECO:0000313" key="9">
    <source>
        <dbReference type="Proteomes" id="UP000468828"/>
    </source>
</evidence>
<dbReference type="InterPro" id="IPR036388">
    <property type="entry name" value="WH-like_DNA-bd_sf"/>
</dbReference>
<comment type="subcellular location">
    <subcellularLocation>
        <location evidence="1">Cytoplasm</location>
    </subcellularLocation>
</comment>
<dbReference type="GO" id="GO:0003700">
    <property type="term" value="F:DNA-binding transcription factor activity"/>
    <property type="evidence" value="ECO:0007669"/>
    <property type="project" value="InterPro"/>
</dbReference>
<evidence type="ECO:0000256" key="3">
    <source>
        <dbReference type="ARBA" id="ARBA00023015"/>
    </source>
</evidence>
<evidence type="ECO:0000256" key="2">
    <source>
        <dbReference type="ARBA" id="ARBA00022490"/>
    </source>
</evidence>
<dbReference type="InterPro" id="IPR036390">
    <property type="entry name" value="WH_DNA-bd_sf"/>
</dbReference>
<accession>A0A6P0HCR8</accession>
<evidence type="ECO:0000256" key="1">
    <source>
        <dbReference type="ARBA" id="ARBA00004496"/>
    </source>
</evidence>
<dbReference type="Pfam" id="PF22381">
    <property type="entry name" value="Staph_reg_Sar_Rot"/>
    <property type="match status" value="1"/>
</dbReference>
<dbReference type="PROSITE" id="PS50995">
    <property type="entry name" value="HTH_MARR_2"/>
    <property type="match status" value="1"/>
</dbReference>
<comment type="caution">
    <text evidence="8">The sequence shown here is derived from an EMBL/GenBank/DDBJ whole genome shotgun (WGS) entry which is preliminary data.</text>
</comment>
<evidence type="ECO:0000313" key="10">
    <source>
        <dbReference type="Proteomes" id="UP000471152"/>
    </source>
</evidence>
<keyword evidence="3" id="KW-0805">Transcription regulation</keyword>
<dbReference type="PANTHER" id="PTHR33164:SF5">
    <property type="entry name" value="ORGANIC HYDROPEROXIDE RESISTANCE TRANSCRIPTIONAL REGULATOR"/>
    <property type="match status" value="1"/>
</dbReference>
<protein>
    <submittedName>
        <fullName evidence="8">MarR family transcriptional regulator</fullName>
    </submittedName>
</protein>
<dbReference type="RefSeq" id="WP_163613063.1">
    <property type="nucleotide sequence ID" value="NZ_JAAGWB010000066.1"/>
</dbReference>
<dbReference type="AlphaFoldDB" id="A0A6P0HCR8"/>
<dbReference type="SUPFAM" id="SSF46785">
    <property type="entry name" value="Winged helix' DNA-binding domain"/>
    <property type="match status" value="1"/>
</dbReference>
<dbReference type="InterPro" id="IPR039422">
    <property type="entry name" value="MarR/SlyA-like"/>
</dbReference>
<dbReference type="InterPro" id="IPR000835">
    <property type="entry name" value="HTH_MarR-typ"/>
</dbReference>
<evidence type="ECO:0000313" key="8">
    <source>
        <dbReference type="EMBL" id="NEN53265.1"/>
    </source>
</evidence>
<keyword evidence="9" id="KW-1185">Reference proteome</keyword>
<dbReference type="GO" id="GO:0005737">
    <property type="term" value="C:cytoplasm"/>
    <property type="evidence" value="ECO:0007669"/>
    <property type="project" value="UniProtKB-SubCell"/>
</dbReference>
<dbReference type="FunFam" id="1.10.10.10:FF:000163">
    <property type="entry name" value="MarR family transcriptional regulator"/>
    <property type="match status" value="1"/>
</dbReference>
<dbReference type="EMBL" id="JAAGWB010000066">
    <property type="protein sequence ID" value="NEN53265.1"/>
    <property type="molecule type" value="Genomic_DNA"/>
</dbReference>
<dbReference type="PANTHER" id="PTHR33164">
    <property type="entry name" value="TRANSCRIPTIONAL REGULATOR, MARR FAMILY"/>
    <property type="match status" value="1"/>
</dbReference>
<keyword evidence="2" id="KW-0963">Cytoplasm</keyword>
<gene>
    <name evidence="8" type="ORF">G3R41_20380</name>
    <name evidence="7" type="ORF">GCU67_19665</name>
</gene>
<dbReference type="Proteomes" id="UP000468828">
    <property type="component" value="Unassembled WGS sequence"/>
</dbReference>
<reference evidence="7 9" key="1">
    <citation type="submission" date="2020-01" db="EMBL/GenBank/DDBJ databases">
        <title>the WGS Modestobacter muralis CPCC 204518.</title>
        <authorList>
            <person name="Jiang Z."/>
        </authorList>
    </citation>
    <scope>NUCLEOTIDE SEQUENCE [LARGE SCALE GENOMIC DNA]</scope>
    <source>
        <strain evidence="7 9">DSM 100205</strain>
    </source>
</reference>
<keyword evidence="5" id="KW-0804">Transcription</keyword>
<feature type="domain" description="HTH marR-type" evidence="6">
    <location>
        <begin position="13"/>
        <end position="143"/>
    </location>
</feature>
<evidence type="ECO:0000256" key="4">
    <source>
        <dbReference type="ARBA" id="ARBA00023125"/>
    </source>
</evidence>
<proteinExistence type="predicted"/>
<sequence>MGVTIPRPSVVLDEQLCFSLYRTSRALTALYRPLLDQLGITYPQYLVLMALWEQDDQTVRELSDRVDLDAGTMSPMLKRMAALELVTRERSAADERQVRIRLTEAGYALKRSACGVSAALLEALAFDADRITELQQELDEVLQRVSSRIPRRAA</sequence>
<dbReference type="GO" id="GO:0006950">
    <property type="term" value="P:response to stress"/>
    <property type="evidence" value="ECO:0007669"/>
    <property type="project" value="TreeGrafter"/>
</dbReference>
<organism evidence="8 10">
    <name type="scientific">Modestobacter muralis</name>
    <dbReference type="NCBI Taxonomy" id="1608614"/>
    <lineage>
        <taxon>Bacteria</taxon>
        <taxon>Bacillati</taxon>
        <taxon>Actinomycetota</taxon>
        <taxon>Actinomycetes</taxon>
        <taxon>Geodermatophilales</taxon>
        <taxon>Geodermatophilaceae</taxon>
        <taxon>Modestobacter</taxon>
    </lineage>
</organism>
<evidence type="ECO:0000256" key="5">
    <source>
        <dbReference type="ARBA" id="ARBA00023163"/>
    </source>
</evidence>
<name>A0A6P0HCR8_9ACTN</name>
<dbReference type="InterPro" id="IPR055166">
    <property type="entry name" value="Transc_reg_Sar_Rot_HTH"/>
</dbReference>
<reference evidence="8 10" key="2">
    <citation type="submission" date="2020-02" db="EMBL/GenBank/DDBJ databases">
        <title>The WGS of Modestobacter muralis DSM 100205.</title>
        <authorList>
            <person name="Jiang Z."/>
        </authorList>
    </citation>
    <scope>NUCLEOTIDE SEQUENCE [LARGE SCALE GENOMIC DNA]</scope>
    <source>
        <strain evidence="8 10">DSM 100205</strain>
    </source>
</reference>